<dbReference type="GO" id="GO:0006355">
    <property type="term" value="P:regulation of DNA-templated transcription"/>
    <property type="evidence" value="ECO:0007669"/>
    <property type="project" value="InterPro"/>
</dbReference>
<dbReference type="OrthoDB" id="5431013at2759"/>
<organism evidence="2 3">
    <name type="scientific">Didymella exigua CBS 183.55</name>
    <dbReference type="NCBI Taxonomy" id="1150837"/>
    <lineage>
        <taxon>Eukaryota</taxon>
        <taxon>Fungi</taxon>
        <taxon>Dikarya</taxon>
        <taxon>Ascomycota</taxon>
        <taxon>Pezizomycotina</taxon>
        <taxon>Dothideomycetes</taxon>
        <taxon>Pleosporomycetidae</taxon>
        <taxon>Pleosporales</taxon>
        <taxon>Pleosporineae</taxon>
        <taxon>Didymellaceae</taxon>
        <taxon>Didymella</taxon>
    </lineage>
</organism>
<dbReference type="AlphaFoldDB" id="A0A6A5R2E7"/>
<dbReference type="InterPro" id="IPR039327">
    <property type="entry name" value="CON7-like"/>
</dbReference>
<sequence>MPGTGYNEMAQGWGFDHNRPWSMLDYPYSGYSYRYDARRNGGVRIRAAFEQGRSSTQRLTADTLVHAEVVGLAASIIQIGGSGAKLPKELYLFISTAARADHDITTIARDVDITSGVLANDAVKHARDLLGQCGEVFEEILAVVEKRRKVGKYGRKRLSLMGKMSWPMMELRVELLCRRLETLKSSLLVVFYVLQLPQSQAQWEVEKASLEEQRNNMRELHQQQQASLKILRVLEIKLSKFQLDDETTLQDTNPPSCT</sequence>
<accession>A0A6A5R2E7</accession>
<dbReference type="Proteomes" id="UP000800082">
    <property type="component" value="Unassembled WGS sequence"/>
</dbReference>
<keyword evidence="1" id="KW-0175">Coiled coil</keyword>
<evidence type="ECO:0000313" key="2">
    <source>
        <dbReference type="EMBL" id="KAF1922221.1"/>
    </source>
</evidence>
<dbReference type="GeneID" id="54344797"/>
<dbReference type="EMBL" id="ML979047">
    <property type="protein sequence ID" value="KAF1922221.1"/>
    <property type="molecule type" value="Genomic_DNA"/>
</dbReference>
<dbReference type="PANTHER" id="PTHR36167:SF4">
    <property type="entry name" value="FUNGAL N-TERMINAL DOMAIN-CONTAINING PROTEIN"/>
    <property type="match status" value="1"/>
</dbReference>
<proteinExistence type="predicted"/>
<protein>
    <submittedName>
        <fullName evidence="2">Uncharacterized protein</fullName>
    </submittedName>
</protein>
<gene>
    <name evidence="2" type="ORF">M421DRAFT_10725</name>
</gene>
<evidence type="ECO:0000313" key="3">
    <source>
        <dbReference type="Proteomes" id="UP000800082"/>
    </source>
</evidence>
<feature type="coiled-coil region" evidence="1">
    <location>
        <begin position="200"/>
        <end position="227"/>
    </location>
</feature>
<dbReference type="RefSeq" id="XP_033442475.1">
    <property type="nucleotide sequence ID" value="XM_033587151.1"/>
</dbReference>
<name>A0A6A5R2E7_9PLEO</name>
<dbReference type="PANTHER" id="PTHR36167">
    <property type="entry name" value="C2H2 FINGER DOMAIN TRANSCRIPTION FACTOR (EUROFUNG)-RELATED"/>
    <property type="match status" value="1"/>
</dbReference>
<evidence type="ECO:0000256" key="1">
    <source>
        <dbReference type="SAM" id="Coils"/>
    </source>
</evidence>
<keyword evidence="3" id="KW-1185">Reference proteome</keyword>
<reference evidence="2" key="1">
    <citation type="journal article" date="2020" name="Stud. Mycol.">
        <title>101 Dothideomycetes genomes: a test case for predicting lifestyles and emergence of pathogens.</title>
        <authorList>
            <person name="Haridas S."/>
            <person name="Albert R."/>
            <person name="Binder M."/>
            <person name="Bloem J."/>
            <person name="Labutti K."/>
            <person name="Salamov A."/>
            <person name="Andreopoulos B."/>
            <person name="Baker S."/>
            <person name="Barry K."/>
            <person name="Bills G."/>
            <person name="Bluhm B."/>
            <person name="Cannon C."/>
            <person name="Castanera R."/>
            <person name="Culley D."/>
            <person name="Daum C."/>
            <person name="Ezra D."/>
            <person name="Gonzalez J."/>
            <person name="Henrissat B."/>
            <person name="Kuo A."/>
            <person name="Liang C."/>
            <person name="Lipzen A."/>
            <person name="Lutzoni F."/>
            <person name="Magnuson J."/>
            <person name="Mondo S."/>
            <person name="Nolan M."/>
            <person name="Ohm R."/>
            <person name="Pangilinan J."/>
            <person name="Park H.-J."/>
            <person name="Ramirez L."/>
            <person name="Alfaro M."/>
            <person name="Sun H."/>
            <person name="Tritt A."/>
            <person name="Yoshinaga Y."/>
            <person name="Zwiers L.-H."/>
            <person name="Turgeon B."/>
            <person name="Goodwin S."/>
            <person name="Spatafora J."/>
            <person name="Crous P."/>
            <person name="Grigoriev I."/>
        </authorList>
    </citation>
    <scope>NUCLEOTIDE SEQUENCE</scope>
    <source>
        <strain evidence="2">CBS 183.55</strain>
    </source>
</reference>